<proteinExistence type="predicted"/>
<dbReference type="Gene3D" id="3.90.190.10">
    <property type="entry name" value="Protein tyrosine phosphatase superfamily"/>
    <property type="match status" value="1"/>
</dbReference>
<protein>
    <submittedName>
        <fullName evidence="2">Uncharacterized protein</fullName>
    </submittedName>
</protein>
<dbReference type="EMBL" id="JADJZA010000002">
    <property type="protein sequence ID" value="MBK9296441.1"/>
    <property type="molecule type" value="Genomic_DNA"/>
</dbReference>
<comment type="caution">
    <text evidence="2">The sequence shown here is derived from an EMBL/GenBank/DDBJ whole genome shotgun (WGS) entry which is preliminary data.</text>
</comment>
<evidence type="ECO:0000313" key="2">
    <source>
        <dbReference type="EMBL" id="MBK9296441.1"/>
    </source>
</evidence>
<evidence type="ECO:0000313" key="3">
    <source>
        <dbReference type="Proteomes" id="UP000727993"/>
    </source>
</evidence>
<dbReference type="InterPro" id="IPR029021">
    <property type="entry name" value="Prot-tyrosine_phosphatase-like"/>
</dbReference>
<evidence type="ECO:0000256" key="1">
    <source>
        <dbReference type="SAM" id="MobiDB-lite"/>
    </source>
</evidence>
<name>A0A936TCG0_9ACTN</name>
<dbReference type="Proteomes" id="UP000727993">
    <property type="component" value="Unassembled WGS sequence"/>
</dbReference>
<organism evidence="2 3">
    <name type="scientific">Candidatus Neomicrothrix subdominans</name>
    <dbReference type="NCBI Taxonomy" id="2954438"/>
    <lineage>
        <taxon>Bacteria</taxon>
        <taxon>Bacillati</taxon>
        <taxon>Actinomycetota</taxon>
        <taxon>Acidimicrobiia</taxon>
        <taxon>Acidimicrobiales</taxon>
        <taxon>Microthrixaceae</taxon>
        <taxon>Candidatus Neomicrothrix</taxon>
    </lineage>
</organism>
<dbReference type="SUPFAM" id="SSF52799">
    <property type="entry name" value="(Phosphotyrosine protein) phosphatases II"/>
    <property type="match status" value="1"/>
</dbReference>
<reference evidence="2 3" key="1">
    <citation type="submission" date="2020-10" db="EMBL/GenBank/DDBJ databases">
        <title>Connecting structure to function with the recovery of over 1000 high-quality activated sludge metagenome-assembled genomes encoding full-length rRNA genes using long-read sequencing.</title>
        <authorList>
            <person name="Singleton C.M."/>
            <person name="Petriglieri F."/>
            <person name="Kristensen J.M."/>
            <person name="Kirkegaard R.H."/>
            <person name="Michaelsen T.Y."/>
            <person name="Andersen M.H."/>
            <person name="Karst S.M."/>
            <person name="Dueholm M.S."/>
            <person name="Nielsen P.H."/>
            <person name="Albertsen M."/>
        </authorList>
    </citation>
    <scope>NUCLEOTIDE SEQUENCE [LARGE SCALE GENOMIC DNA]</scope>
    <source>
        <strain evidence="2">Lyne_18-Q3-R50-59_MAXAC.006</strain>
    </source>
</reference>
<gene>
    <name evidence="2" type="ORF">IPN02_06205</name>
</gene>
<feature type="compositionally biased region" description="Acidic residues" evidence="1">
    <location>
        <begin position="184"/>
        <end position="206"/>
    </location>
</feature>
<accession>A0A936TCG0</accession>
<sequence>MPKGKWAQGITPRNFHWVITDRLAVCERPGGYGESHRKVRRQEEIIWIREQGFHHVVSLSTSPHNLHNYDELGVAWLHRPFPRNDDLPRYLQTIYEDLSGHIAAGNAVLFHQEEVSDALVGLMAGYVVWSNLVPETHKATAVTEQIVGRRLGPAGRDLVTTAVLIRDTPLPPRPQTPAAPVVDETADPDGADESDETGESADPAGD</sequence>
<feature type="region of interest" description="Disordered" evidence="1">
    <location>
        <begin position="166"/>
        <end position="206"/>
    </location>
</feature>
<dbReference type="AlphaFoldDB" id="A0A936TCG0"/>